<dbReference type="CDD" id="cd14279">
    <property type="entry name" value="CUE"/>
    <property type="match status" value="1"/>
</dbReference>
<evidence type="ECO:0000256" key="6">
    <source>
        <dbReference type="ARBA" id="ARBA00022801"/>
    </source>
</evidence>
<dbReference type="Gene3D" id="3.90.70.10">
    <property type="entry name" value="Cysteine proteinases"/>
    <property type="match status" value="1"/>
</dbReference>
<dbReference type="GO" id="GO:0005829">
    <property type="term" value="C:cytosol"/>
    <property type="evidence" value="ECO:0007669"/>
    <property type="project" value="TreeGrafter"/>
</dbReference>
<evidence type="ECO:0000313" key="12">
    <source>
        <dbReference type="Proteomes" id="UP000284403"/>
    </source>
</evidence>
<keyword evidence="4" id="KW-0645">Protease</keyword>
<dbReference type="CDD" id="cd02257">
    <property type="entry name" value="Peptidase_C19"/>
    <property type="match status" value="1"/>
</dbReference>
<sequence>MACSCHEKVDPQRLRIKLANEWFRDGVVSEKTPTLYCASCESPGNVSSGKKQIKKILRVLSFSKSREDADAAGEGAMEELFMCLSCTRCFCAQHAKAHEEEENRDIADSGNRRGKRHYLFFAVPRCAKAMKTSSAPGKNRSVFPKFEVDGLEQIRESGALTLEKEREITFRPVGDSQGWVYHLWCMFCSEKPAPVSSRDISGRDKLHVHIEQIGGVIARLLFLLYEGIAIEIPVEGSALLQSNTHLGDHVSHEHSDRDLYLTRDVIQNMDTFKSPTSSVGASSFVFRGSKVRLDELVLAHVAGMENRFNNCYFNSVLQCVLKCSFFTRLLLDPNLKPMPGPLTRCLYDIALHLSKQTANDVRTHALYPYAREVLNCLRAISPLFANHDQQDSQELFLCMVNGVADEFDKGKSEEEKQRGRRLPFEGVIRTEVACSQCKSRFPREEVFMALSVPVESSLEEGLRKLFQTVKLQEKNQYACEECFKRLAEKEQERHNAAIKAENHRKTKSKRKAAAAEEKRSLNCVYSDADVSTSISRLGGTLALHLLRFQLDGSDFQKVTRNVAFPLSLDLKNFVSDEVRHEYARAHDLSDLQARFPHKRSDILLSCLKSANGDLEEAVRMLTDTEEGEVLSPAEDALLGSKAGQTPLCASGARDSACHSSGHKTRGMGCVGEPSPPFARATNGAMERQEWLPSLRRELVGIVAHRGFLHGGHYVAYVRHDKQHNTWFRCDDEEVERVDEEYVLRCQSDVYMLFYE</sequence>
<keyword evidence="8" id="KW-0175">Coiled coil</keyword>
<name>A0A422PCX2_9TRYP</name>
<keyword evidence="5" id="KW-0833">Ubl conjugation pathway</keyword>
<dbReference type="PANTHER" id="PTHR24006:SF888">
    <property type="entry name" value="UBIQUITIN CARBOXYL-TERMINAL HYDROLASE 30"/>
    <property type="match status" value="1"/>
</dbReference>
<evidence type="ECO:0000256" key="2">
    <source>
        <dbReference type="ARBA" id="ARBA00009085"/>
    </source>
</evidence>
<dbReference type="InterPro" id="IPR001394">
    <property type="entry name" value="Peptidase_C19_UCH"/>
</dbReference>
<evidence type="ECO:0000256" key="5">
    <source>
        <dbReference type="ARBA" id="ARBA00022786"/>
    </source>
</evidence>
<dbReference type="GO" id="GO:0006508">
    <property type="term" value="P:proteolysis"/>
    <property type="evidence" value="ECO:0007669"/>
    <property type="project" value="UniProtKB-KW"/>
</dbReference>
<dbReference type="EMBL" id="MKKU01000323">
    <property type="protein sequence ID" value="RNF15558.1"/>
    <property type="molecule type" value="Genomic_DNA"/>
</dbReference>
<dbReference type="PROSITE" id="PS51140">
    <property type="entry name" value="CUE"/>
    <property type="match status" value="1"/>
</dbReference>
<dbReference type="EC" id="3.4.19.12" evidence="3"/>
<dbReference type="SUPFAM" id="SSF54001">
    <property type="entry name" value="Cysteine proteinases"/>
    <property type="match status" value="1"/>
</dbReference>
<comment type="similarity">
    <text evidence="2">Belongs to the peptidase C19 family.</text>
</comment>
<dbReference type="OrthoDB" id="292964at2759"/>
<keyword evidence="7" id="KW-0788">Thiol protease</keyword>
<evidence type="ECO:0000313" key="11">
    <source>
        <dbReference type="EMBL" id="RNF15558.1"/>
    </source>
</evidence>
<evidence type="ECO:0000256" key="3">
    <source>
        <dbReference type="ARBA" id="ARBA00012759"/>
    </source>
</evidence>
<evidence type="ECO:0000256" key="8">
    <source>
        <dbReference type="SAM" id="Coils"/>
    </source>
</evidence>
<accession>A0A422PCX2</accession>
<keyword evidence="6 11" id="KW-0378">Hydrolase</keyword>
<dbReference type="GO" id="GO:0004843">
    <property type="term" value="F:cysteine-type deubiquitinase activity"/>
    <property type="evidence" value="ECO:0007669"/>
    <property type="project" value="UniProtKB-EC"/>
</dbReference>
<gene>
    <name evidence="11" type="ORF">Tco025E_05478</name>
</gene>
<dbReference type="Pfam" id="PF00443">
    <property type="entry name" value="UCH"/>
    <property type="match status" value="1"/>
</dbReference>
<dbReference type="GO" id="GO:0016579">
    <property type="term" value="P:protein deubiquitination"/>
    <property type="evidence" value="ECO:0007669"/>
    <property type="project" value="InterPro"/>
</dbReference>
<dbReference type="RefSeq" id="XP_029227523.1">
    <property type="nucleotide sequence ID" value="XM_029372372.1"/>
</dbReference>
<reference evidence="11 12" key="1">
    <citation type="journal article" date="2018" name="BMC Genomics">
        <title>Genomic comparison of Trypanosoma conorhini and Trypanosoma rangeli to Trypanosoma cruzi strains of high and low virulence.</title>
        <authorList>
            <person name="Bradwell K.R."/>
            <person name="Koparde V.N."/>
            <person name="Matveyev A.V."/>
            <person name="Serrano M.G."/>
            <person name="Alves J.M."/>
            <person name="Parikh H."/>
            <person name="Huang B."/>
            <person name="Lee V."/>
            <person name="Espinosa-Alvarez O."/>
            <person name="Ortiz P.A."/>
            <person name="Costa-Martins A.G."/>
            <person name="Teixeira M.M."/>
            <person name="Buck G.A."/>
        </authorList>
    </citation>
    <scope>NUCLEOTIDE SEQUENCE [LARGE SCALE GENOMIC DNA]</scope>
    <source>
        <strain evidence="11 12">025E</strain>
    </source>
</reference>
<dbReference type="GO" id="GO:0043130">
    <property type="term" value="F:ubiquitin binding"/>
    <property type="evidence" value="ECO:0007669"/>
    <property type="project" value="InterPro"/>
</dbReference>
<dbReference type="InterPro" id="IPR028889">
    <property type="entry name" value="USP"/>
</dbReference>
<dbReference type="AlphaFoldDB" id="A0A422PCX2"/>
<dbReference type="GeneID" id="40319089"/>
<dbReference type="GO" id="GO:0005634">
    <property type="term" value="C:nucleus"/>
    <property type="evidence" value="ECO:0007669"/>
    <property type="project" value="TreeGrafter"/>
</dbReference>
<feature type="domain" description="CUE" evidence="10">
    <location>
        <begin position="583"/>
        <end position="625"/>
    </location>
</feature>
<feature type="coiled-coil region" evidence="8">
    <location>
        <begin position="486"/>
        <end position="518"/>
    </location>
</feature>
<dbReference type="PROSITE" id="PS50235">
    <property type="entry name" value="USP_3"/>
    <property type="match status" value="1"/>
</dbReference>
<evidence type="ECO:0000256" key="7">
    <source>
        <dbReference type="ARBA" id="ARBA00022807"/>
    </source>
</evidence>
<evidence type="ECO:0000256" key="1">
    <source>
        <dbReference type="ARBA" id="ARBA00000707"/>
    </source>
</evidence>
<dbReference type="InterPro" id="IPR038765">
    <property type="entry name" value="Papain-like_cys_pep_sf"/>
</dbReference>
<comment type="catalytic activity">
    <reaction evidence="1">
        <text>Thiol-dependent hydrolysis of ester, thioester, amide, peptide and isopeptide bonds formed by the C-terminal Gly of ubiquitin (a 76-residue protein attached to proteins as an intracellular targeting signal).</text>
        <dbReference type="EC" id="3.4.19.12"/>
    </reaction>
</comment>
<evidence type="ECO:0000259" key="9">
    <source>
        <dbReference type="PROSITE" id="PS50235"/>
    </source>
</evidence>
<evidence type="ECO:0000256" key="4">
    <source>
        <dbReference type="ARBA" id="ARBA00022670"/>
    </source>
</evidence>
<dbReference type="Proteomes" id="UP000284403">
    <property type="component" value="Unassembled WGS sequence"/>
</dbReference>
<dbReference type="InterPro" id="IPR003892">
    <property type="entry name" value="CUE"/>
</dbReference>
<keyword evidence="12" id="KW-1185">Reference proteome</keyword>
<evidence type="ECO:0000259" key="10">
    <source>
        <dbReference type="PROSITE" id="PS51140"/>
    </source>
</evidence>
<dbReference type="InterPro" id="IPR050164">
    <property type="entry name" value="Peptidase_C19"/>
</dbReference>
<organism evidence="11 12">
    <name type="scientific">Trypanosoma conorhini</name>
    <dbReference type="NCBI Taxonomy" id="83891"/>
    <lineage>
        <taxon>Eukaryota</taxon>
        <taxon>Discoba</taxon>
        <taxon>Euglenozoa</taxon>
        <taxon>Kinetoplastea</taxon>
        <taxon>Metakinetoplastina</taxon>
        <taxon>Trypanosomatida</taxon>
        <taxon>Trypanosomatidae</taxon>
        <taxon>Trypanosoma</taxon>
    </lineage>
</organism>
<dbReference type="PANTHER" id="PTHR24006">
    <property type="entry name" value="UBIQUITIN CARBOXYL-TERMINAL HYDROLASE"/>
    <property type="match status" value="1"/>
</dbReference>
<protein>
    <recommendedName>
        <fullName evidence="3">ubiquitinyl hydrolase 1</fullName>
        <ecNumber evidence="3">3.4.19.12</ecNumber>
    </recommendedName>
</protein>
<feature type="domain" description="USP" evidence="9">
    <location>
        <begin position="302"/>
        <end position="755"/>
    </location>
</feature>
<comment type="caution">
    <text evidence="11">The sequence shown here is derived from an EMBL/GenBank/DDBJ whole genome shotgun (WGS) entry which is preliminary data.</text>
</comment>
<proteinExistence type="inferred from homology"/>